<name>A0ABT2APT5_9BURK</name>
<dbReference type="PANTHER" id="PTHR42792">
    <property type="entry name" value="FLAGELLIN"/>
    <property type="match status" value="1"/>
</dbReference>
<dbReference type="SUPFAM" id="SSF64518">
    <property type="entry name" value="Phase 1 flagellin"/>
    <property type="match status" value="1"/>
</dbReference>
<evidence type="ECO:0000256" key="3">
    <source>
        <dbReference type="ARBA" id="ARBA00005709"/>
    </source>
</evidence>
<proteinExistence type="inferred from homology"/>
<dbReference type="Proteomes" id="UP001206572">
    <property type="component" value="Unassembled WGS sequence"/>
</dbReference>
<comment type="subcellular location">
    <subcellularLocation>
        <location evidence="1">Bacterial flagellum</location>
    </subcellularLocation>
    <subcellularLocation>
        <location evidence="2">Secreted</location>
    </subcellularLocation>
</comment>
<comment type="similarity">
    <text evidence="3">Belongs to the bacterial flagellin family.</text>
</comment>
<dbReference type="EMBL" id="JANUHA010000010">
    <property type="protein sequence ID" value="MCS0597738.1"/>
    <property type="molecule type" value="Genomic_DNA"/>
</dbReference>
<evidence type="ECO:0000256" key="2">
    <source>
        <dbReference type="ARBA" id="ARBA00004613"/>
    </source>
</evidence>
<keyword evidence="7" id="KW-1185">Reference proteome</keyword>
<organism evidence="6 7">
    <name type="scientific">Massilia agri</name>
    <dbReference type="NCBI Taxonomy" id="1886785"/>
    <lineage>
        <taxon>Bacteria</taxon>
        <taxon>Pseudomonadati</taxon>
        <taxon>Pseudomonadota</taxon>
        <taxon>Betaproteobacteria</taxon>
        <taxon>Burkholderiales</taxon>
        <taxon>Oxalobacteraceae</taxon>
        <taxon>Telluria group</taxon>
        <taxon>Massilia</taxon>
    </lineage>
</organism>
<keyword evidence="6" id="KW-0282">Flagellum</keyword>
<dbReference type="Gene3D" id="1.20.1330.10">
    <property type="entry name" value="f41 fragment of flagellin, N-terminal domain"/>
    <property type="match status" value="1"/>
</dbReference>
<reference evidence="6 7" key="1">
    <citation type="submission" date="2022-08" db="EMBL/GenBank/DDBJ databases">
        <title>Reclassification of Massilia species as members of the genera Telluria, Duganella, Pseudoduganella, Mokoshia gen. nov. and Zemynaea gen. nov. using orthogonal and non-orthogonal genome-based approaches.</title>
        <authorList>
            <person name="Bowman J.P."/>
        </authorList>
    </citation>
    <scope>NUCLEOTIDE SEQUENCE [LARGE SCALE GENOMIC DNA]</scope>
    <source>
        <strain evidence="6 7">JCM 31661</strain>
    </source>
</reference>
<feature type="domain" description="Flagellin N-terminal" evidence="5">
    <location>
        <begin position="5"/>
        <end position="140"/>
    </location>
</feature>
<keyword evidence="4" id="KW-0975">Bacterial flagellum</keyword>
<evidence type="ECO:0000313" key="7">
    <source>
        <dbReference type="Proteomes" id="UP001206572"/>
    </source>
</evidence>
<evidence type="ECO:0000256" key="1">
    <source>
        <dbReference type="ARBA" id="ARBA00004365"/>
    </source>
</evidence>
<keyword evidence="6" id="KW-0966">Cell projection</keyword>
<dbReference type="InterPro" id="IPR001029">
    <property type="entry name" value="Flagellin_N"/>
</dbReference>
<evidence type="ECO:0000256" key="4">
    <source>
        <dbReference type="ARBA" id="ARBA00023143"/>
    </source>
</evidence>
<evidence type="ECO:0000313" key="6">
    <source>
        <dbReference type="EMBL" id="MCS0597738.1"/>
    </source>
</evidence>
<gene>
    <name evidence="6" type="ORF">NX780_15430</name>
</gene>
<dbReference type="NCBIfam" id="NF033876">
    <property type="entry name" value="flagella_HExxH"/>
    <property type="match status" value="1"/>
</dbReference>
<accession>A0ABT2APT5</accession>
<dbReference type="PANTHER" id="PTHR42792:SF2">
    <property type="entry name" value="FLAGELLIN"/>
    <property type="match status" value="1"/>
</dbReference>
<evidence type="ECO:0000259" key="5">
    <source>
        <dbReference type="Pfam" id="PF00669"/>
    </source>
</evidence>
<dbReference type="RefSeq" id="WP_258828758.1">
    <property type="nucleotide sequence ID" value="NZ_JANUHA010000010.1"/>
</dbReference>
<dbReference type="Pfam" id="PF00669">
    <property type="entry name" value="Flagellin_N"/>
    <property type="match status" value="1"/>
</dbReference>
<keyword evidence="6" id="KW-0969">Cilium</keyword>
<sequence length="326" mass="34141">MSISITTNVLSMGAQRALRSHNTAQEKLMEQLSAGSRINGARDDPAGQAISSRMASGQRGISQALRSINDGASMLQVAEGAMATVVESLQRLRELAVASGNGSYGDGDRAALQTEALEILAHIDQVGEQTRFNGETLFSQDGGSIGGDEKKRRVLDGLKSGWLSSAEQMVKQYYGIEGDGVKITVSLDTTDGAAGVLASVSGADVGGKYTNLHLNLDMADFGSGDTRDGGGSPYYNDRVVAHEMAHAVMSRTMNFTALPDWFVEGTAELIQGADERVRGSIASGNSVATIVAGVAGGGFVYEGGYLAARYLHDKLKGLGWKAASRA</sequence>
<protein>
    <submittedName>
        <fullName evidence="6">Flagellinolysin</fullName>
    </submittedName>
</protein>
<dbReference type="PRINTS" id="PR00207">
    <property type="entry name" value="FLAGELLIN"/>
</dbReference>
<dbReference type="InterPro" id="IPR001492">
    <property type="entry name" value="Flagellin"/>
</dbReference>
<comment type="caution">
    <text evidence="6">The sequence shown here is derived from an EMBL/GenBank/DDBJ whole genome shotgun (WGS) entry which is preliminary data.</text>
</comment>